<keyword evidence="4 7" id="KW-0315">Glutamine amidotransferase</keyword>
<proteinExistence type="inferred from homology"/>
<feature type="active site" description="Charge relay system" evidence="7">
    <location>
        <position position="212"/>
    </location>
</feature>
<dbReference type="PROSITE" id="PS51273">
    <property type="entry name" value="GATASE_TYPE_1"/>
    <property type="match status" value="1"/>
</dbReference>
<gene>
    <name evidence="7" type="primary">pdxT</name>
    <name evidence="8" type="ORF">J2X01_000222</name>
</gene>
<organism evidence="8 9">
    <name type="scientific">Arthrobacter ginsengisoli</name>
    <dbReference type="NCBI Taxonomy" id="1356565"/>
    <lineage>
        <taxon>Bacteria</taxon>
        <taxon>Bacillati</taxon>
        <taxon>Actinomycetota</taxon>
        <taxon>Actinomycetes</taxon>
        <taxon>Micrococcales</taxon>
        <taxon>Micrococcaceae</taxon>
        <taxon>Arthrobacter</taxon>
    </lineage>
</organism>
<dbReference type="CDD" id="cd01749">
    <property type="entry name" value="GATase1_PB"/>
    <property type="match status" value="1"/>
</dbReference>
<dbReference type="EMBL" id="JAVDVQ010000001">
    <property type="protein sequence ID" value="MDR7080953.1"/>
    <property type="molecule type" value="Genomic_DNA"/>
</dbReference>
<evidence type="ECO:0000256" key="7">
    <source>
        <dbReference type="HAMAP-Rule" id="MF_01615"/>
    </source>
</evidence>
<reference evidence="8 9" key="1">
    <citation type="submission" date="2023-07" db="EMBL/GenBank/DDBJ databases">
        <title>Sorghum-associated microbial communities from plants grown in Nebraska, USA.</title>
        <authorList>
            <person name="Schachtman D."/>
        </authorList>
    </citation>
    <scope>NUCLEOTIDE SEQUENCE [LARGE SCALE GENOMIC DNA]</scope>
    <source>
        <strain evidence="8 9">BE167</strain>
    </source>
</reference>
<keyword evidence="5 7" id="KW-0456">Lyase</keyword>
<dbReference type="PROSITE" id="PS51130">
    <property type="entry name" value="PDXT_SNO_2"/>
    <property type="match status" value="1"/>
</dbReference>
<feature type="active site" description="Nucleophile" evidence="7">
    <location>
        <position position="93"/>
    </location>
</feature>
<dbReference type="EC" id="3.5.1.2" evidence="7"/>
<accession>A0ABU1U6Y1</accession>
<evidence type="ECO:0000256" key="1">
    <source>
        <dbReference type="ARBA" id="ARBA00008345"/>
    </source>
</evidence>
<dbReference type="PROSITE" id="PS01236">
    <property type="entry name" value="PDXT_SNO_1"/>
    <property type="match status" value="1"/>
</dbReference>
<feature type="binding site" evidence="7">
    <location>
        <begin position="163"/>
        <end position="164"/>
    </location>
    <ligand>
        <name>L-glutamine</name>
        <dbReference type="ChEBI" id="CHEBI:58359"/>
    </ligand>
</feature>
<comment type="subunit">
    <text evidence="7">In the presence of PdxS, forms a dodecamer of heterodimers. Only shows activity in the heterodimer.</text>
</comment>
<dbReference type="Gene3D" id="3.40.50.880">
    <property type="match status" value="1"/>
</dbReference>
<keyword evidence="2 7" id="KW-0378">Hydrolase</keyword>
<dbReference type="SUPFAM" id="SSF52317">
    <property type="entry name" value="Class I glutamine amidotransferase-like"/>
    <property type="match status" value="1"/>
</dbReference>
<comment type="function">
    <text evidence="7">Catalyzes the hydrolysis of glutamine to glutamate and ammonia as part of the biosynthesis of pyridoxal 5'-phosphate. The resulting ammonia molecule is channeled to the active site of PdxS.</text>
</comment>
<comment type="similarity">
    <text evidence="1 7">Belongs to the glutaminase PdxT/SNO family.</text>
</comment>
<dbReference type="PANTHER" id="PTHR31559">
    <property type="entry name" value="PYRIDOXAL 5'-PHOSPHATE SYNTHASE SUBUNIT SNO"/>
    <property type="match status" value="1"/>
</dbReference>
<dbReference type="InterPro" id="IPR021196">
    <property type="entry name" value="PdxT/SNO_CS"/>
</dbReference>
<comment type="catalytic activity">
    <reaction evidence="6 7">
        <text>L-glutamine + H2O = L-glutamate + NH4(+)</text>
        <dbReference type="Rhea" id="RHEA:15889"/>
        <dbReference type="ChEBI" id="CHEBI:15377"/>
        <dbReference type="ChEBI" id="CHEBI:28938"/>
        <dbReference type="ChEBI" id="CHEBI:29985"/>
        <dbReference type="ChEBI" id="CHEBI:58359"/>
        <dbReference type="EC" id="3.5.1.2"/>
    </reaction>
</comment>
<comment type="caution">
    <text evidence="8">The sequence shown here is derived from an EMBL/GenBank/DDBJ whole genome shotgun (WGS) entry which is preliminary data.</text>
</comment>
<evidence type="ECO:0000313" key="8">
    <source>
        <dbReference type="EMBL" id="MDR7080953.1"/>
    </source>
</evidence>
<keyword evidence="9" id="KW-1185">Reference proteome</keyword>
<dbReference type="NCBIfam" id="TIGR03800">
    <property type="entry name" value="PLP_synth_Pdx2"/>
    <property type="match status" value="1"/>
</dbReference>
<comment type="catalytic activity">
    <reaction evidence="7">
        <text>aldehydo-D-ribose 5-phosphate + D-glyceraldehyde 3-phosphate + L-glutamine = pyridoxal 5'-phosphate + L-glutamate + phosphate + 3 H2O + H(+)</text>
        <dbReference type="Rhea" id="RHEA:31507"/>
        <dbReference type="ChEBI" id="CHEBI:15377"/>
        <dbReference type="ChEBI" id="CHEBI:15378"/>
        <dbReference type="ChEBI" id="CHEBI:29985"/>
        <dbReference type="ChEBI" id="CHEBI:43474"/>
        <dbReference type="ChEBI" id="CHEBI:58273"/>
        <dbReference type="ChEBI" id="CHEBI:58359"/>
        <dbReference type="ChEBI" id="CHEBI:59776"/>
        <dbReference type="ChEBI" id="CHEBI:597326"/>
        <dbReference type="EC" id="4.3.3.6"/>
    </reaction>
</comment>
<feature type="binding site" evidence="7">
    <location>
        <position position="127"/>
    </location>
    <ligand>
        <name>L-glutamine</name>
        <dbReference type="ChEBI" id="CHEBI:58359"/>
    </ligand>
</feature>
<dbReference type="PANTHER" id="PTHR31559:SF0">
    <property type="entry name" value="PYRIDOXAL 5'-PHOSPHATE SYNTHASE SUBUNIT SNO1-RELATED"/>
    <property type="match status" value="1"/>
</dbReference>
<evidence type="ECO:0000256" key="2">
    <source>
        <dbReference type="ARBA" id="ARBA00022801"/>
    </source>
</evidence>
<evidence type="ECO:0000256" key="4">
    <source>
        <dbReference type="ARBA" id="ARBA00022962"/>
    </source>
</evidence>
<dbReference type="Proteomes" id="UP001252243">
    <property type="component" value="Unassembled WGS sequence"/>
</dbReference>
<sequence>MTNPSSVPPSRVGTGLRIGVLALQGDFREHLHAVEAAGAAGIGVRRPAELDGLDGLIIPGGESTTIDKLSRAFGLSDPLRQRIQDGLPVYGSCAGMILLADEITDPAKDLAGNPQQTFGGLDITVRRNAFGRQRESFETDLDFKGLDFSATRDGVAPVHAVFIRGPWVERVGEGVQVLAKVEPSRASHPEALAGTARIVAVRSGKLLATSFHPEVTGEKRVHELFIRMIRGEA</sequence>
<dbReference type="GO" id="GO:0036381">
    <property type="term" value="F:pyridoxal 5'-phosphate synthase (glutamine hydrolysing) activity"/>
    <property type="evidence" value="ECO:0007669"/>
    <property type="project" value="UniProtKB-EC"/>
</dbReference>
<dbReference type="Pfam" id="PF01174">
    <property type="entry name" value="SNO"/>
    <property type="match status" value="1"/>
</dbReference>
<protein>
    <recommendedName>
        <fullName evidence="7">Pyridoxal 5'-phosphate synthase subunit PdxT</fullName>
        <ecNumber evidence="7">4.3.3.6</ecNumber>
    </recommendedName>
    <alternativeName>
        <fullName evidence="7">Pdx2</fullName>
    </alternativeName>
    <alternativeName>
        <fullName evidence="7">Pyridoxal 5'-phosphate synthase glutaminase subunit</fullName>
        <ecNumber evidence="7">3.5.1.2</ecNumber>
    </alternativeName>
</protein>
<dbReference type="EC" id="4.3.3.6" evidence="7"/>
<dbReference type="HAMAP" id="MF_01615">
    <property type="entry name" value="PdxT"/>
    <property type="match status" value="1"/>
</dbReference>
<evidence type="ECO:0000256" key="6">
    <source>
        <dbReference type="ARBA" id="ARBA00049534"/>
    </source>
</evidence>
<comment type="pathway">
    <text evidence="7">Cofactor biosynthesis; pyridoxal 5'-phosphate biosynthesis.</text>
</comment>
<dbReference type="PIRSF" id="PIRSF005639">
    <property type="entry name" value="Glut_amidoT_SNO"/>
    <property type="match status" value="1"/>
</dbReference>
<evidence type="ECO:0000256" key="5">
    <source>
        <dbReference type="ARBA" id="ARBA00023239"/>
    </source>
</evidence>
<dbReference type="RefSeq" id="WP_310049772.1">
    <property type="nucleotide sequence ID" value="NZ_JAVDVQ010000001.1"/>
</dbReference>
<evidence type="ECO:0000313" key="9">
    <source>
        <dbReference type="Proteomes" id="UP001252243"/>
    </source>
</evidence>
<feature type="binding site" evidence="7">
    <location>
        <begin position="61"/>
        <end position="63"/>
    </location>
    <ligand>
        <name>L-glutamine</name>
        <dbReference type="ChEBI" id="CHEBI:58359"/>
    </ligand>
</feature>
<evidence type="ECO:0000256" key="3">
    <source>
        <dbReference type="ARBA" id="ARBA00022898"/>
    </source>
</evidence>
<feature type="active site" description="Charge relay system" evidence="7">
    <location>
        <position position="214"/>
    </location>
</feature>
<dbReference type="InterPro" id="IPR002161">
    <property type="entry name" value="PdxT/SNO"/>
</dbReference>
<dbReference type="InterPro" id="IPR029062">
    <property type="entry name" value="Class_I_gatase-like"/>
</dbReference>
<keyword evidence="3 7" id="KW-0663">Pyridoxal phosphate</keyword>
<name>A0ABU1U6Y1_9MICC</name>